<dbReference type="EMBL" id="CAJPDQ010000041">
    <property type="protein sequence ID" value="CAF9931839.1"/>
    <property type="molecule type" value="Genomic_DNA"/>
</dbReference>
<keyword evidence="4 10" id="KW-1133">Transmembrane helix</keyword>
<dbReference type="PANTHER" id="PTHR11003:SF301">
    <property type="entry name" value="POTASSIUM CHANNEL PROTEIN"/>
    <property type="match status" value="1"/>
</dbReference>
<feature type="region of interest" description="Disordered" evidence="9">
    <location>
        <begin position="699"/>
        <end position="737"/>
    </location>
</feature>
<dbReference type="PANTHER" id="PTHR11003">
    <property type="entry name" value="POTASSIUM CHANNEL, SUBFAMILY K"/>
    <property type="match status" value="1"/>
</dbReference>
<dbReference type="PRINTS" id="PR01333">
    <property type="entry name" value="2POREKCHANEL"/>
</dbReference>
<organism evidence="12 13">
    <name type="scientific">Gomphillus americanus</name>
    <dbReference type="NCBI Taxonomy" id="1940652"/>
    <lineage>
        <taxon>Eukaryota</taxon>
        <taxon>Fungi</taxon>
        <taxon>Dikarya</taxon>
        <taxon>Ascomycota</taxon>
        <taxon>Pezizomycotina</taxon>
        <taxon>Lecanoromycetes</taxon>
        <taxon>OSLEUM clade</taxon>
        <taxon>Ostropomycetidae</taxon>
        <taxon>Ostropales</taxon>
        <taxon>Graphidaceae</taxon>
        <taxon>Gomphilloideae</taxon>
        <taxon>Gomphillus</taxon>
    </lineage>
</organism>
<feature type="transmembrane region" description="Helical" evidence="10">
    <location>
        <begin position="216"/>
        <end position="239"/>
    </location>
</feature>
<feature type="domain" description="Potassium channel" evidence="11">
    <location>
        <begin position="220"/>
        <end position="290"/>
    </location>
</feature>
<comment type="similarity">
    <text evidence="8">Belongs to the two pore domain potassium channel (TC 1.A.1.8) family.</text>
</comment>
<dbReference type="Proteomes" id="UP000664169">
    <property type="component" value="Unassembled WGS sequence"/>
</dbReference>
<dbReference type="GO" id="GO:0030322">
    <property type="term" value="P:stabilization of membrane potential"/>
    <property type="evidence" value="ECO:0007669"/>
    <property type="project" value="TreeGrafter"/>
</dbReference>
<keyword evidence="3 8" id="KW-0812">Transmembrane</keyword>
<keyword evidence="13" id="KW-1185">Reference proteome</keyword>
<dbReference type="GO" id="GO:0005886">
    <property type="term" value="C:plasma membrane"/>
    <property type="evidence" value="ECO:0007669"/>
    <property type="project" value="TreeGrafter"/>
</dbReference>
<dbReference type="GO" id="GO:0022841">
    <property type="term" value="F:potassium ion leak channel activity"/>
    <property type="evidence" value="ECO:0007669"/>
    <property type="project" value="TreeGrafter"/>
</dbReference>
<protein>
    <recommendedName>
        <fullName evidence="11">Potassium channel domain-containing protein</fullName>
    </recommendedName>
</protein>
<evidence type="ECO:0000256" key="2">
    <source>
        <dbReference type="ARBA" id="ARBA00022448"/>
    </source>
</evidence>
<evidence type="ECO:0000256" key="9">
    <source>
        <dbReference type="SAM" id="MobiDB-lite"/>
    </source>
</evidence>
<feature type="transmembrane region" description="Helical" evidence="10">
    <location>
        <begin position="170"/>
        <end position="195"/>
    </location>
</feature>
<dbReference type="Pfam" id="PF07885">
    <property type="entry name" value="Ion_trans_2"/>
    <property type="match status" value="2"/>
</dbReference>
<dbReference type="AlphaFoldDB" id="A0A8H3IY26"/>
<sequence>MNDPGLDDPIQRDAKAVQEKTASQSDGENADEAEDEQAYLKPSRWWFASTAFPLLAGTFGPMASAFNVCAIASHWRVSIVAPETESLGGNDVPDPTWLLAINGVSLAIAIIANFSLLFNMARRIPFSIAQPITIVGWYISGFILIGLLAAMNTSAMLLIDAPGVVLTQAYYYGCLAAGLYILVASFMVVTVIGAYKGHYSKDFQLTMSQRTLMLQTIAYLVYLLAGGAVYAKVEGWIFLNGVWWANFTLLTIGIGDFSPETVMGQGLLFPYAIGGIVILGLVIGSIRSLVLERGEKKIAARIVEKKREKVISSLNEKGDASKVRVGFFAHHRLRAKDGGQEEEFHRRAEEFRLMRKIQDYAHTRKKWTSLLISLLSWLSLWFVGAAVFYVAERNAQDEVTYFQWVYFAYTSLLTIGYGDYTMESNAGKPIFVFWSLLAIPTLTILISNMGDTVIKGIRDLTLWFGEFTILPGEGSTKEKLQKGATAIREGQIKDGLKQQLKNKKANRNDDLVPEAPGGVFLAENRRHKGGEPKKPEHIAAAAATDRLGEEYEAEELDAATRAHEKGDGLSGDVHLYHYLLVREIRNVMKDLDEEPPKKYSYHEWAWFMRLLGEDENDSKFHSKPSDDAEATQGNDNSKETSNEASHLQKGDKDSNDRTPGDGGKSTGWSWVGINSPLLGTDEEAEWVLERLSEKLEKELKLQSQRQKTGKPEAEPPVTHGSREQQHAPEEPEEKKKI</sequence>
<feature type="transmembrane region" description="Helical" evidence="10">
    <location>
        <begin position="268"/>
        <end position="291"/>
    </location>
</feature>
<evidence type="ECO:0000259" key="11">
    <source>
        <dbReference type="Pfam" id="PF07885"/>
    </source>
</evidence>
<feature type="compositionally biased region" description="Basic and acidic residues" evidence="9">
    <location>
        <begin position="720"/>
        <end position="737"/>
    </location>
</feature>
<evidence type="ECO:0000256" key="3">
    <source>
        <dbReference type="ARBA" id="ARBA00022692"/>
    </source>
</evidence>
<evidence type="ECO:0000256" key="4">
    <source>
        <dbReference type="ARBA" id="ARBA00022989"/>
    </source>
</evidence>
<dbReference type="Gene3D" id="1.10.287.70">
    <property type="match status" value="2"/>
</dbReference>
<keyword evidence="6 10" id="KW-0472">Membrane</keyword>
<feature type="transmembrane region" description="Helical" evidence="10">
    <location>
        <begin position="401"/>
        <end position="418"/>
    </location>
</feature>
<feature type="compositionally biased region" description="Basic and acidic residues" evidence="9">
    <location>
        <begin position="9"/>
        <end position="18"/>
    </location>
</feature>
<feature type="transmembrane region" description="Helical" evidence="10">
    <location>
        <begin position="370"/>
        <end position="389"/>
    </location>
</feature>
<feature type="region of interest" description="Disordered" evidence="9">
    <location>
        <begin position="1"/>
        <end position="34"/>
    </location>
</feature>
<proteinExistence type="inferred from homology"/>
<evidence type="ECO:0000256" key="7">
    <source>
        <dbReference type="ARBA" id="ARBA00023303"/>
    </source>
</evidence>
<feature type="domain" description="Potassium channel" evidence="11">
    <location>
        <begin position="377"/>
        <end position="454"/>
    </location>
</feature>
<dbReference type="GO" id="GO:0015271">
    <property type="term" value="F:outward rectifier potassium channel activity"/>
    <property type="evidence" value="ECO:0007669"/>
    <property type="project" value="TreeGrafter"/>
</dbReference>
<gene>
    <name evidence="12" type="ORF">GOMPHAMPRED_006418</name>
</gene>
<feature type="transmembrane region" description="Helical" evidence="10">
    <location>
        <begin position="97"/>
        <end position="120"/>
    </location>
</feature>
<reference evidence="12" key="1">
    <citation type="submission" date="2021-03" db="EMBL/GenBank/DDBJ databases">
        <authorList>
            <person name="Tagirdzhanova G."/>
        </authorList>
    </citation>
    <scope>NUCLEOTIDE SEQUENCE</scope>
</reference>
<dbReference type="SUPFAM" id="SSF81324">
    <property type="entry name" value="Voltage-gated potassium channels"/>
    <property type="match status" value="2"/>
</dbReference>
<dbReference type="OrthoDB" id="297496at2759"/>
<feature type="compositionally biased region" description="Basic and acidic residues" evidence="9">
    <location>
        <begin position="617"/>
        <end position="626"/>
    </location>
</feature>
<evidence type="ECO:0000313" key="12">
    <source>
        <dbReference type="EMBL" id="CAF9931839.1"/>
    </source>
</evidence>
<feature type="transmembrane region" description="Helical" evidence="10">
    <location>
        <begin position="430"/>
        <end position="450"/>
    </location>
</feature>
<evidence type="ECO:0000256" key="1">
    <source>
        <dbReference type="ARBA" id="ARBA00004141"/>
    </source>
</evidence>
<comment type="caution">
    <text evidence="12">The sequence shown here is derived from an EMBL/GenBank/DDBJ whole genome shotgun (WGS) entry which is preliminary data.</text>
</comment>
<evidence type="ECO:0000256" key="5">
    <source>
        <dbReference type="ARBA" id="ARBA00023065"/>
    </source>
</evidence>
<keyword evidence="7 8" id="KW-0407">Ion channel</keyword>
<evidence type="ECO:0000256" key="8">
    <source>
        <dbReference type="RuleBase" id="RU003857"/>
    </source>
</evidence>
<evidence type="ECO:0000256" key="10">
    <source>
        <dbReference type="SAM" id="Phobius"/>
    </source>
</evidence>
<evidence type="ECO:0000256" key="6">
    <source>
        <dbReference type="ARBA" id="ARBA00023136"/>
    </source>
</evidence>
<feature type="transmembrane region" description="Helical" evidence="10">
    <location>
        <begin position="132"/>
        <end position="150"/>
    </location>
</feature>
<feature type="transmembrane region" description="Helical" evidence="10">
    <location>
        <begin position="51"/>
        <end position="77"/>
    </location>
</feature>
<accession>A0A8H3IY26</accession>
<keyword evidence="5 8" id="KW-0406">Ion transport</keyword>
<feature type="region of interest" description="Disordered" evidence="9">
    <location>
        <begin position="616"/>
        <end position="673"/>
    </location>
</feature>
<dbReference type="InterPro" id="IPR003280">
    <property type="entry name" value="2pore_dom_K_chnl"/>
</dbReference>
<dbReference type="InterPro" id="IPR013099">
    <property type="entry name" value="K_chnl_dom"/>
</dbReference>
<name>A0A8H3IY26_9LECA</name>
<keyword evidence="2 8" id="KW-0813">Transport</keyword>
<feature type="compositionally biased region" description="Basic and acidic residues" evidence="9">
    <location>
        <begin position="636"/>
        <end position="659"/>
    </location>
</feature>
<comment type="subcellular location">
    <subcellularLocation>
        <location evidence="1">Membrane</location>
        <topology evidence="1">Multi-pass membrane protein</topology>
    </subcellularLocation>
</comment>
<evidence type="ECO:0000313" key="13">
    <source>
        <dbReference type="Proteomes" id="UP000664169"/>
    </source>
</evidence>